<organism evidence="2 3">
    <name type="scientific">Spirosoma endophyticum</name>
    <dbReference type="NCBI Taxonomy" id="662367"/>
    <lineage>
        <taxon>Bacteria</taxon>
        <taxon>Pseudomonadati</taxon>
        <taxon>Bacteroidota</taxon>
        <taxon>Cytophagia</taxon>
        <taxon>Cytophagales</taxon>
        <taxon>Cytophagaceae</taxon>
        <taxon>Spirosoma</taxon>
    </lineage>
</organism>
<dbReference type="Proteomes" id="UP000198598">
    <property type="component" value="Unassembled WGS sequence"/>
</dbReference>
<name>A0A1I2ELT3_9BACT</name>
<accession>A0A1I2ELT3</accession>
<dbReference type="STRING" id="662367.SAMN05216167_12271"/>
<keyword evidence="1" id="KW-0175">Coiled coil</keyword>
<evidence type="ECO:0000256" key="1">
    <source>
        <dbReference type="SAM" id="Coils"/>
    </source>
</evidence>
<keyword evidence="3" id="KW-1185">Reference proteome</keyword>
<sequence>MKFFTVNLFVLSFGLSLQTVGQSQVITPDNQVVSFQSVNGTNNLLIGQSTSSAVGGTGTFNTFMGSQAGQGNTSGSYNTYFGYKAGFPNTVGSHNTFVGYEAGKVNTDGSDNVFIGFNAGKQNLRGNRNLIIGPNAGFSGTDGEDNTLLGFNASGAGVGLSNATAIGANARVLSSNAMVLGNNVNVGIGTSTPQNRLELTAGTDGRSGLRLTNMTVNSPASEVATSKFLTVNDKGDVTLAKQLSAVAMRVQPTRESQWADYVFAPAYRLQPLAEVEQYIQQNKHLPGIPSAGEMVKEGVDLTTLLATLVKKNEELTLHMIEQQKRIERLEQQNHRLSKKK</sequence>
<protein>
    <recommendedName>
        <fullName evidence="4">Chaperone of endosialidase</fullName>
    </recommendedName>
</protein>
<evidence type="ECO:0000313" key="2">
    <source>
        <dbReference type="EMBL" id="SFE93749.1"/>
    </source>
</evidence>
<dbReference type="AlphaFoldDB" id="A0A1I2ELT3"/>
<proteinExistence type="predicted"/>
<evidence type="ECO:0008006" key="4">
    <source>
        <dbReference type="Google" id="ProtNLM"/>
    </source>
</evidence>
<feature type="coiled-coil region" evidence="1">
    <location>
        <begin position="312"/>
        <end position="339"/>
    </location>
</feature>
<dbReference type="RefSeq" id="WP_093833351.1">
    <property type="nucleotide sequence ID" value="NZ_FOLQ01000022.1"/>
</dbReference>
<gene>
    <name evidence="2" type="ORF">SAMN05216167_12271</name>
</gene>
<reference evidence="2 3" key="1">
    <citation type="submission" date="2016-10" db="EMBL/GenBank/DDBJ databases">
        <authorList>
            <person name="de Groot N.N."/>
        </authorList>
    </citation>
    <scope>NUCLEOTIDE SEQUENCE [LARGE SCALE GENOMIC DNA]</scope>
    <source>
        <strain evidence="2 3">DSM 26130</strain>
    </source>
</reference>
<dbReference type="EMBL" id="FOLQ01000022">
    <property type="protein sequence ID" value="SFE93749.1"/>
    <property type="molecule type" value="Genomic_DNA"/>
</dbReference>
<evidence type="ECO:0000313" key="3">
    <source>
        <dbReference type="Proteomes" id="UP000198598"/>
    </source>
</evidence>
<dbReference type="OrthoDB" id="1163828at2"/>